<evidence type="ECO:0000259" key="6">
    <source>
        <dbReference type="SMART" id="SM00226"/>
    </source>
</evidence>
<dbReference type="PRINTS" id="PR00719">
    <property type="entry name" value="LMWPTPASE"/>
</dbReference>
<proteinExistence type="inferred from homology"/>
<dbReference type="Pfam" id="PF01451">
    <property type="entry name" value="LMWPc"/>
    <property type="match status" value="1"/>
</dbReference>
<evidence type="ECO:0000256" key="1">
    <source>
        <dbReference type="ARBA" id="ARBA00011063"/>
    </source>
</evidence>
<feature type="domain" description="Phosphotyrosine protein phosphatase I" evidence="6">
    <location>
        <begin position="3"/>
        <end position="148"/>
    </location>
</feature>
<keyword evidence="8" id="KW-1185">Reference proteome</keyword>
<accession>A0A1H2RFT5</accession>
<keyword evidence="3" id="KW-0378">Hydrolase</keyword>
<evidence type="ECO:0000256" key="4">
    <source>
        <dbReference type="ARBA" id="ARBA00022912"/>
    </source>
</evidence>
<dbReference type="PANTHER" id="PTHR11717">
    <property type="entry name" value="LOW MOLECULAR WEIGHT PROTEIN TYROSINE PHOSPHATASE"/>
    <property type="match status" value="1"/>
</dbReference>
<comment type="similarity">
    <text evidence="1">Belongs to the low molecular weight phosphotyrosine protein phosphatase family.</text>
</comment>
<name>A0A1H2RFT5_9RHOB</name>
<dbReference type="InterPro" id="IPR036196">
    <property type="entry name" value="Ptyr_pPase_sf"/>
</dbReference>
<protein>
    <recommendedName>
        <fullName evidence="2">protein-tyrosine-phosphatase</fullName>
        <ecNumber evidence="2">3.1.3.48</ecNumber>
    </recommendedName>
</protein>
<dbReference type="InterPro" id="IPR023485">
    <property type="entry name" value="Ptyr_pPase"/>
</dbReference>
<evidence type="ECO:0000256" key="2">
    <source>
        <dbReference type="ARBA" id="ARBA00013064"/>
    </source>
</evidence>
<dbReference type="Proteomes" id="UP000199441">
    <property type="component" value="Unassembled WGS sequence"/>
</dbReference>
<feature type="active site" description="Proton donor" evidence="5">
    <location>
        <position position="124"/>
    </location>
</feature>
<sequence>MKKSVLFVCLGNICRSPLAEGIFKAKSKDAGLDVIVDSAATGGWHIGEPPDARAIVAARLKGYSIEGQVARGVSVVDFETSDLIVAMDETNRQDIEALRPPGSTTPVVLLSSFGPPDGPSEVPDPYYTGKFDPVISMVEGCADALVSQLLTERQ</sequence>
<dbReference type="RefSeq" id="WP_089943864.1">
    <property type="nucleotide sequence ID" value="NZ_FNOI01000001.1"/>
</dbReference>
<dbReference type="PANTHER" id="PTHR11717:SF7">
    <property type="entry name" value="LOW MOLECULAR WEIGHT PHOSPHOTYROSINE PROTEIN PHOSPHATASE"/>
    <property type="match status" value="1"/>
</dbReference>
<evidence type="ECO:0000313" key="7">
    <source>
        <dbReference type="EMBL" id="SDW18312.1"/>
    </source>
</evidence>
<organism evidence="7 8">
    <name type="scientific">Litoreibacter albidus</name>
    <dbReference type="NCBI Taxonomy" id="670155"/>
    <lineage>
        <taxon>Bacteria</taxon>
        <taxon>Pseudomonadati</taxon>
        <taxon>Pseudomonadota</taxon>
        <taxon>Alphaproteobacteria</taxon>
        <taxon>Rhodobacterales</taxon>
        <taxon>Roseobacteraceae</taxon>
        <taxon>Litoreibacter</taxon>
    </lineage>
</organism>
<feature type="active site" evidence="5">
    <location>
        <position position="15"/>
    </location>
</feature>
<dbReference type="InterPro" id="IPR017867">
    <property type="entry name" value="Tyr_phospatase_low_mol_wt"/>
</dbReference>
<keyword evidence="4" id="KW-0904">Protein phosphatase</keyword>
<feature type="active site" description="Nucleophile" evidence="5">
    <location>
        <position position="9"/>
    </location>
</feature>
<reference evidence="8" key="1">
    <citation type="submission" date="2016-10" db="EMBL/GenBank/DDBJ databases">
        <authorList>
            <person name="Varghese N."/>
            <person name="Submissions S."/>
        </authorList>
    </citation>
    <scope>NUCLEOTIDE SEQUENCE [LARGE SCALE GENOMIC DNA]</scope>
    <source>
        <strain evidence="8">DSM 26922</strain>
    </source>
</reference>
<dbReference type="AlphaFoldDB" id="A0A1H2RFT5"/>
<dbReference type="Gene3D" id="3.40.50.2300">
    <property type="match status" value="1"/>
</dbReference>
<dbReference type="OrthoDB" id="9784339at2"/>
<gene>
    <name evidence="7" type="ORF">SAMN04488001_0491</name>
</gene>
<evidence type="ECO:0000256" key="5">
    <source>
        <dbReference type="PIRSR" id="PIRSR617867-1"/>
    </source>
</evidence>
<dbReference type="CDD" id="cd16343">
    <property type="entry name" value="LMWPTP"/>
    <property type="match status" value="1"/>
</dbReference>
<evidence type="ECO:0000313" key="8">
    <source>
        <dbReference type="Proteomes" id="UP000199441"/>
    </source>
</evidence>
<dbReference type="STRING" id="670155.SAMN04488001_0491"/>
<dbReference type="EMBL" id="FNOI01000001">
    <property type="protein sequence ID" value="SDW18312.1"/>
    <property type="molecule type" value="Genomic_DNA"/>
</dbReference>
<dbReference type="SMART" id="SM00226">
    <property type="entry name" value="LMWPc"/>
    <property type="match status" value="1"/>
</dbReference>
<dbReference type="GO" id="GO:0004725">
    <property type="term" value="F:protein tyrosine phosphatase activity"/>
    <property type="evidence" value="ECO:0007669"/>
    <property type="project" value="UniProtKB-EC"/>
</dbReference>
<dbReference type="EC" id="3.1.3.48" evidence="2"/>
<evidence type="ECO:0000256" key="3">
    <source>
        <dbReference type="ARBA" id="ARBA00022801"/>
    </source>
</evidence>
<dbReference type="InterPro" id="IPR050438">
    <property type="entry name" value="LMW_PTPase"/>
</dbReference>
<dbReference type="SUPFAM" id="SSF52788">
    <property type="entry name" value="Phosphotyrosine protein phosphatases I"/>
    <property type="match status" value="1"/>
</dbReference>